<keyword evidence="2" id="KW-0472">Membrane</keyword>
<reference evidence="4 5" key="1">
    <citation type="submission" date="2024-05" db="EMBL/GenBank/DDBJ databases">
        <title>A draft genome resource for the thread blight pathogen Marasmius tenuissimus strain MS-2.</title>
        <authorList>
            <person name="Yulfo-Soto G.E."/>
            <person name="Baruah I.K."/>
            <person name="Amoako-Attah I."/>
            <person name="Bukari Y."/>
            <person name="Meinhardt L.W."/>
            <person name="Bailey B.A."/>
            <person name="Cohen S.P."/>
        </authorList>
    </citation>
    <scope>NUCLEOTIDE SEQUENCE [LARGE SCALE GENOMIC DNA]</scope>
    <source>
        <strain evidence="4 5">MS-2</strain>
    </source>
</reference>
<name>A0ABR3ACY4_9AGAR</name>
<proteinExistence type="predicted"/>
<evidence type="ECO:0000313" key="5">
    <source>
        <dbReference type="Proteomes" id="UP001437256"/>
    </source>
</evidence>
<keyword evidence="2" id="KW-1133">Transmembrane helix</keyword>
<dbReference type="PANTHER" id="PTHR40465:SF1">
    <property type="entry name" value="DUF6534 DOMAIN-CONTAINING PROTEIN"/>
    <property type="match status" value="1"/>
</dbReference>
<evidence type="ECO:0000313" key="4">
    <source>
        <dbReference type="EMBL" id="KAL0070437.1"/>
    </source>
</evidence>
<comment type="caution">
    <text evidence="4">The sequence shown here is derived from an EMBL/GenBank/DDBJ whole genome shotgun (WGS) entry which is preliminary data.</text>
</comment>
<keyword evidence="5" id="KW-1185">Reference proteome</keyword>
<protein>
    <recommendedName>
        <fullName evidence="3">DUF6534 domain-containing protein</fullName>
    </recommendedName>
</protein>
<feature type="region of interest" description="Disordered" evidence="1">
    <location>
        <begin position="123"/>
        <end position="158"/>
    </location>
</feature>
<feature type="domain" description="DUF6534" evidence="3">
    <location>
        <begin position="31"/>
        <end position="109"/>
    </location>
</feature>
<evidence type="ECO:0000259" key="3">
    <source>
        <dbReference type="Pfam" id="PF20152"/>
    </source>
</evidence>
<dbReference type="PANTHER" id="PTHR40465">
    <property type="entry name" value="CHROMOSOME 1, WHOLE GENOME SHOTGUN SEQUENCE"/>
    <property type="match status" value="1"/>
</dbReference>
<dbReference type="InterPro" id="IPR045339">
    <property type="entry name" value="DUF6534"/>
</dbReference>
<evidence type="ECO:0000256" key="2">
    <source>
        <dbReference type="SAM" id="Phobius"/>
    </source>
</evidence>
<organism evidence="4 5">
    <name type="scientific">Marasmius tenuissimus</name>
    <dbReference type="NCBI Taxonomy" id="585030"/>
    <lineage>
        <taxon>Eukaryota</taxon>
        <taxon>Fungi</taxon>
        <taxon>Dikarya</taxon>
        <taxon>Basidiomycota</taxon>
        <taxon>Agaricomycotina</taxon>
        <taxon>Agaricomycetes</taxon>
        <taxon>Agaricomycetidae</taxon>
        <taxon>Agaricales</taxon>
        <taxon>Marasmiineae</taxon>
        <taxon>Marasmiaceae</taxon>
        <taxon>Marasmius</taxon>
    </lineage>
</organism>
<accession>A0ABR3ACY4</accession>
<dbReference type="Proteomes" id="UP001437256">
    <property type="component" value="Unassembled WGS sequence"/>
</dbReference>
<evidence type="ECO:0000256" key="1">
    <source>
        <dbReference type="SAM" id="MobiDB-lite"/>
    </source>
</evidence>
<feature type="region of interest" description="Disordered" evidence="1">
    <location>
        <begin position="196"/>
        <end position="224"/>
    </location>
</feature>
<dbReference type="Pfam" id="PF20152">
    <property type="entry name" value="DUF6534"/>
    <property type="match status" value="1"/>
</dbReference>
<gene>
    <name evidence="4" type="ORF">AAF712_002268</name>
</gene>
<feature type="transmembrane region" description="Helical" evidence="2">
    <location>
        <begin position="59"/>
        <end position="85"/>
    </location>
</feature>
<feature type="compositionally biased region" description="Polar residues" evidence="1">
    <location>
        <begin position="139"/>
        <end position="153"/>
    </location>
</feature>
<feature type="non-terminal residue" evidence="4">
    <location>
        <position position="1"/>
    </location>
</feature>
<sequence length="224" mass="24611">YMGMGIAMELDTYEKLKELRGLSMSINALNAITDLTISAAICTYLNISRTGFAWSNHVINRLILFSINTGLLTSVCACMSLITILVFPDELIYFGFYFIIGKLYSNSSLGDLERSQIHQKRPIIELNGTGSPEQERQESQTSCGRPFTTVTQRRASRPGIQVQIETIHDAAPSDRHSMVSDLKEPAGVVNISSDAHAQERDDCESTLEIAEPVKSPPVEGGLAV</sequence>
<dbReference type="EMBL" id="JBBXMP010000006">
    <property type="protein sequence ID" value="KAL0070437.1"/>
    <property type="molecule type" value="Genomic_DNA"/>
</dbReference>
<keyword evidence="2" id="KW-0812">Transmembrane</keyword>